<keyword evidence="3" id="KW-1185">Reference proteome</keyword>
<dbReference type="eggNOG" id="ENOG5031QKS">
    <property type="taxonomic scope" value="Bacteria"/>
</dbReference>
<gene>
    <name evidence="2" type="ORF">Thi970DRAFT_04870</name>
</gene>
<feature type="domain" description="Inner membrane protein YgaP-like transmembrane" evidence="1">
    <location>
        <begin position="4"/>
        <end position="63"/>
    </location>
</feature>
<proteinExistence type="predicted"/>
<protein>
    <recommendedName>
        <fullName evidence="1">Inner membrane protein YgaP-like transmembrane domain-containing protein</fullName>
    </recommendedName>
</protein>
<evidence type="ECO:0000313" key="3">
    <source>
        <dbReference type="Proteomes" id="UP000002964"/>
    </source>
</evidence>
<dbReference type="InterPro" id="IPR021309">
    <property type="entry name" value="YgaP-like_TM"/>
</dbReference>
<dbReference type="STRING" id="631362.Thi970DRAFT_04870"/>
<name>H8Z8E8_9GAMM</name>
<dbReference type="RefSeq" id="WP_009151582.1">
    <property type="nucleotide sequence ID" value="NZ_CP121471.1"/>
</dbReference>
<organism evidence="2 3">
    <name type="scientific">Thiorhodovibrio frisius</name>
    <dbReference type="NCBI Taxonomy" id="631362"/>
    <lineage>
        <taxon>Bacteria</taxon>
        <taxon>Pseudomonadati</taxon>
        <taxon>Pseudomonadota</taxon>
        <taxon>Gammaproteobacteria</taxon>
        <taxon>Chromatiales</taxon>
        <taxon>Chromatiaceae</taxon>
        <taxon>Thiorhodovibrio</taxon>
    </lineage>
</organism>
<evidence type="ECO:0000313" key="2">
    <source>
        <dbReference type="EMBL" id="EIC19353.1"/>
    </source>
</evidence>
<dbReference type="HOGENOM" id="CLU_176022_4_0_6"/>
<dbReference type="Pfam" id="PF11127">
    <property type="entry name" value="YgaP-like_TM"/>
    <property type="match status" value="1"/>
</dbReference>
<dbReference type="AlphaFoldDB" id="H8Z8E8"/>
<accession>H8Z8E8</accession>
<dbReference type="Proteomes" id="UP000002964">
    <property type="component" value="Unassembled WGS sequence"/>
</dbReference>
<sequence>MNFTQNVGELDRNIRFILGGALIVADLLNRELGLFTLCGALLMGTAYMRTCLAYVPLNINTMKEGEGKDEGKTEKK</sequence>
<evidence type="ECO:0000259" key="1">
    <source>
        <dbReference type="Pfam" id="PF11127"/>
    </source>
</evidence>
<reference evidence="2 3" key="2">
    <citation type="submission" date="2011-11" db="EMBL/GenBank/DDBJ databases">
        <authorList>
            <consortium name="US DOE Joint Genome Institute"/>
            <person name="Lucas S."/>
            <person name="Han J."/>
            <person name="Lapidus A."/>
            <person name="Cheng J.-F."/>
            <person name="Goodwin L."/>
            <person name="Pitluck S."/>
            <person name="Peters L."/>
            <person name="Ovchinnikova G."/>
            <person name="Zhang X."/>
            <person name="Detter J.C."/>
            <person name="Han C."/>
            <person name="Tapia R."/>
            <person name="Land M."/>
            <person name="Hauser L."/>
            <person name="Kyrpides N."/>
            <person name="Ivanova N."/>
            <person name="Pagani I."/>
            <person name="Vogl K."/>
            <person name="Liu Z."/>
            <person name="Overmann J."/>
            <person name="Frigaard N.-U."/>
            <person name="Bryant D."/>
            <person name="Woyke T."/>
        </authorList>
    </citation>
    <scope>NUCLEOTIDE SEQUENCE [LARGE SCALE GENOMIC DNA]</scope>
    <source>
        <strain evidence="2 3">970</strain>
    </source>
</reference>
<reference evidence="3" key="1">
    <citation type="submission" date="2011-06" db="EMBL/GenBank/DDBJ databases">
        <authorList>
            <consortium name="US DOE Joint Genome Institute (JGI-PGF)"/>
            <person name="Lucas S."/>
            <person name="Han J."/>
            <person name="Lapidus A."/>
            <person name="Cheng J.-F."/>
            <person name="Goodwin L."/>
            <person name="Pitluck S."/>
            <person name="Peters L."/>
            <person name="Land M.L."/>
            <person name="Hauser L."/>
            <person name="Vogl K."/>
            <person name="Liu Z."/>
            <person name="Overmann J."/>
            <person name="Frigaard N.-U."/>
            <person name="Bryant D.A."/>
            <person name="Woyke T.J."/>
        </authorList>
    </citation>
    <scope>NUCLEOTIDE SEQUENCE [LARGE SCALE GENOMIC DNA]</scope>
    <source>
        <strain evidence="3">970</strain>
    </source>
</reference>
<dbReference type="OrthoDB" id="9804804at2"/>
<dbReference type="EMBL" id="JH603171">
    <property type="protein sequence ID" value="EIC19353.1"/>
    <property type="molecule type" value="Genomic_DNA"/>
</dbReference>